<evidence type="ECO:0000256" key="1">
    <source>
        <dbReference type="ARBA" id="ARBA00023015"/>
    </source>
</evidence>
<dbReference type="AlphaFoldDB" id="A0A7W8UEY1"/>
<dbReference type="InterPro" id="IPR036388">
    <property type="entry name" value="WH-like_DNA-bd_sf"/>
</dbReference>
<dbReference type="SUPFAM" id="SSF46785">
    <property type="entry name" value="Winged helix' DNA-binding domain"/>
    <property type="match status" value="1"/>
</dbReference>
<evidence type="ECO:0000256" key="3">
    <source>
        <dbReference type="ARBA" id="ARBA00023163"/>
    </source>
</evidence>
<dbReference type="Gene3D" id="1.10.10.10">
    <property type="entry name" value="Winged helix-like DNA-binding domain superfamily/Winged helix DNA-binding domain"/>
    <property type="match status" value="1"/>
</dbReference>
<organism evidence="5 6">
    <name type="scientific">Rhizobium giardinii</name>
    <dbReference type="NCBI Taxonomy" id="56731"/>
    <lineage>
        <taxon>Bacteria</taxon>
        <taxon>Pseudomonadati</taxon>
        <taxon>Pseudomonadota</taxon>
        <taxon>Alphaproteobacteria</taxon>
        <taxon>Hyphomicrobiales</taxon>
        <taxon>Rhizobiaceae</taxon>
        <taxon>Rhizobium/Agrobacterium group</taxon>
        <taxon>Rhizobium</taxon>
    </lineage>
</organism>
<dbReference type="SMART" id="SM00345">
    <property type="entry name" value="HTH_GNTR"/>
    <property type="match status" value="1"/>
</dbReference>
<dbReference type="Pfam" id="PF00392">
    <property type="entry name" value="GntR"/>
    <property type="match status" value="1"/>
</dbReference>
<keyword evidence="1" id="KW-0805">Transcription regulation</keyword>
<dbReference type="InterPro" id="IPR036390">
    <property type="entry name" value="WH_DNA-bd_sf"/>
</dbReference>
<dbReference type="PANTHER" id="PTHR43537:SF45">
    <property type="entry name" value="GNTR FAMILY REGULATORY PROTEIN"/>
    <property type="match status" value="1"/>
</dbReference>
<evidence type="ECO:0000256" key="2">
    <source>
        <dbReference type="ARBA" id="ARBA00023125"/>
    </source>
</evidence>
<protein>
    <submittedName>
        <fullName evidence="5">DNA-binding GntR family transcriptional regulator</fullName>
    </submittedName>
</protein>
<gene>
    <name evidence="5" type="ORF">GGD55_004842</name>
</gene>
<name>A0A7W8UEY1_9HYPH</name>
<evidence type="ECO:0000313" key="6">
    <source>
        <dbReference type="Proteomes" id="UP000585507"/>
    </source>
</evidence>
<dbReference type="InterPro" id="IPR008920">
    <property type="entry name" value="TF_FadR/GntR_C"/>
</dbReference>
<feature type="domain" description="HTH gntR-type" evidence="4">
    <location>
        <begin position="5"/>
        <end position="72"/>
    </location>
</feature>
<dbReference type="PANTHER" id="PTHR43537">
    <property type="entry name" value="TRANSCRIPTIONAL REGULATOR, GNTR FAMILY"/>
    <property type="match status" value="1"/>
</dbReference>
<evidence type="ECO:0000313" key="5">
    <source>
        <dbReference type="EMBL" id="MBB5538121.1"/>
    </source>
</evidence>
<evidence type="ECO:0000259" key="4">
    <source>
        <dbReference type="PROSITE" id="PS50949"/>
    </source>
</evidence>
<reference evidence="5 6" key="1">
    <citation type="submission" date="2020-08" db="EMBL/GenBank/DDBJ databases">
        <title>Genomic Encyclopedia of Type Strains, Phase IV (KMG-V): Genome sequencing to study the core and pangenomes of soil and plant-associated prokaryotes.</title>
        <authorList>
            <person name="Whitman W."/>
        </authorList>
    </citation>
    <scope>NUCLEOTIDE SEQUENCE [LARGE SCALE GENOMIC DNA]</scope>
    <source>
        <strain evidence="5 6">SEMIA 4084</strain>
    </source>
</reference>
<dbReference type="InterPro" id="IPR011711">
    <property type="entry name" value="GntR_C"/>
</dbReference>
<dbReference type="SMART" id="SM00895">
    <property type="entry name" value="FCD"/>
    <property type="match status" value="1"/>
</dbReference>
<dbReference type="RefSeq" id="WP_018325175.1">
    <property type="nucleotide sequence ID" value="NZ_JACHBK010000012.1"/>
</dbReference>
<keyword evidence="3" id="KW-0804">Transcription</keyword>
<keyword evidence="2 5" id="KW-0238">DNA-binding</keyword>
<sequence length="213" mass="23319">MSETSSQAHLAYLTLESLIVTLKLRPGSLVTEKQLIDLAGHGRTPVREAIQKLSWQGLIEVRARVGLQITVIKPEDHLHVMQVRRTLEPLAAALVAEHASAQARAAMIECAQAMTACSINADMEGFLAADKAFDEIMEATCPNAYLTSALAPLQTHARRLWFSTASTQHMDRSVDLHVKVIRAINQADPTAAATAMDDLMDYLGERYSAARQT</sequence>
<dbReference type="Gene3D" id="1.20.120.530">
    <property type="entry name" value="GntR ligand-binding domain-like"/>
    <property type="match status" value="1"/>
</dbReference>
<dbReference type="Proteomes" id="UP000585507">
    <property type="component" value="Unassembled WGS sequence"/>
</dbReference>
<dbReference type="InterPro" id="IPR000524">
    <property type="entry name" value="Tscrpt_reg_HTH_GntR"/>
</dbReference>
<proteinExistence type="predicted"/>
<dbReference type="GO" id="GO:0003700">
    <property type="term" value="F:DNA-binding transcription factor activity"/>
    <property type="evidence" value="ECO:0007669"/>
    <property type="project" value="InterPro"/>
</dbReference>
<dbReference type="EMBL" id="JACHBK010000012">
    <property type="protein sequence ID" value="MBB5538121.1"/>
    <property type="molecule type" value="Genomic_DNA"/>
</dbReference>
<keyword evidence="6" id="KW-1185">Reference proteome</keyword>
<comment type="caution">
    <text evidence="5">The sequence shown here is derived from an EMBL/GenBank/DDBJ whole genome shotgun (WGS) entry which is preliminary data.</text>
</comment>
<dbReference type="PROSITE" id="PS50949">
    <property type="entry name" value="HTH_GNTR"/>
    <property type="match status" value="1"/>
</dbReference>
<dbReference type="Pfam" id="PF07729">
    <property type="entry name" value="FCD"/>
    <property type="match status" value="1"/>
</dbReference>
<dbReference type="GO" id="GO:0003677">
    <property type="term" value="F:DNA binding"/>
    <property type="evidence" value="ECO:0007669"/>
    <property type="project" value="UniProtKB-KW"/>
</dbReference>
<dbReference type="SUPFAM" id="SSF48008">
    <property type="entry name" value="GntR ligand-binding domain-like"/>
    <property type="match status" value="1"/>
</dbReference>
<accession>A0A7W8UEY1</accession>